<dbReference type="Proteomes" id="UP000602510">
    <property type="component" value="Unassembled WGS sequence"/>
</dbReference>
<accession>A0A833WFL5</accession>
<evidence type="ECO:0000313" key="1">
    <source>
        <dbReference type="EMBL" id="KAF4032240.1"/>
    </source>
</evidence>
<evidence type="ECO:0000313" key="2">
    <source>
        <dbReference type="Proteomes" id="UP000602510"/>
    </source>
</evidence>
<comment type="caution">
    <text evidence="1">The sequence shown here is derived from an EMBL/GenBank/DDBJ whole genome shotgun (WGS) entry which is preliminary data.</text>
</comment>
<proteinExistence type="predicted"/>
<keyword evidence="2" id="KW-1185">Reference proteome</keyword>
<dbReference type="EMBL" id="WSZM01000504">
    <property type="protein sequence ID" value="KAF4032240.1"/>
    <property type="molecule type" value="Genomic_DNA"/>
</dbReference>
<protein>
    <submittedName>
        <fullName evidence="1">Vacuolar sorting-associated protein 13</fullName>
    </submittedName>
</protein>
<gene>
    <name evidence="1" type="ORF">GN244_ATG15927</name>
</gene>
<organism evidence="1 2">
    <name type="scientific">Phytophthora infestans</name>
    <name type="common">Potato late blight agent</name>
    <name type="synonym">Botrytis infestans</name>
    <dbReference type="NCBI Taxonomy" id="4787"/>
    <lineage>
        <taxon>Eukaryota</taxon>
        <taxon>Sar</taxon>
        <taxon>Stramenopiles</taxon>
        <taxon>Oomycota</taxon>
        <taxon>Peronosporomycetes</taxon>
        <taxon>Peronosporales</taxon>
        <taxon>Peronosporaceae</taxon>
        <taxon>Phytophthora</taxon>
    </lineage>
</organism>
<reference evidence="1" key="1">
    <citation type="submission" date="2020-04" db="EMBL/GenBank/DDBJ databases">
        <title>Hybrid Assembly of Korean Phytophthora infestans isolates.</title>
        <authorList>
            <person name="Prokchorchik M."/>
            <person name="Lee Y."/>
            <person name="Seo J."/>
            <person name="Cho J.-H."/>
            <person name="Park Y.-E."/>
            <person name="Jang D.-C."/>
            <person name="Im J.-S."/>
            <person name="Choi J.-G."/>
            <person name="Park H.-J."/>
            <person name="Lee G.-B."/>
            <person name="Lee Y.-G."/>
            <person name="Hong S.-Y."/>
            <person name="Cho K."/>
            <person name="Sohn K.H."/>
        </authorList>
    </citation>
    <scope>NUCLEOTIDE SEQUENCE</scope>
    <source>
        <strain evidence="1">KR_1_A1</strain>
    </source>
</reference>
<sequence>MRSPPTSRTSNKENRTDGVKFAAGFTLGALSAVTTPSNWRVGGFDDQKQDAAQEKNHLVFKLINAIDLSAYVDPNALHFIHSRVHPKVLQSTLSRLKEMGSRSAKADWWNTEESAHAHRFLVAPINVALKLTMNTAAQHAREDPRYNAVLLVEILETGEQLS</sequence>
<dbReference type="AlphaFoldDB" id="A0A833WFL5"/>
<name>A0A833WFL5_PHYIN</name>